<organism evidence="1 2">
    <name type="scientific">Oryza rufipogon</name>
    <name type="common">Brownbeard rice</name>
    <name type="synonym">Asian wild rice</name>
    <dbReference type="NCBI Taxonomy" id="4529"/>
    <lineage>
        <taxon>Eukaryota</taxon>
        <taxon>Viridiplantae</taxon>
        <taxon>Streptophyta</taxon>
        <taxon>Embryophyta</taxon>
        <taxon>Tracheophyta</taxon>
        <taxon>Spermatophyta</taxon>
        <taxon>Magnoliopsida</taxon>
        <taxon>Liliopsida</taxon>
        <taxon>Poales</taxon>
        <taxon>Poaceae</taxon>
        <taxon>BOP clade</taxon>
        <taxon>Oryzoideae</taxon>
        <taxon>Oryzeae</taxon>
        <taxon>Oryzinae</taxon>
        <taxon>Oryza</taxon>
    </lineage>
</organism>
<dbReference type="Gramene" id="ORUFI01G17090.1">
    <property type="protein sequence ID" value="ORUFI01G17090.1"/>
    <property type="gene ID" value="ORUFI01G17090"/>
</dbReference>
<reference evidence="2" key="1">
    <citation type="submission" date="2013-06" db="EMBL/GenBank/DDBJ databases">
        <authorList>
            <person name="Zhao Q."/>
        </authorList>
    </citation>
    <scope>NUCLEOTIDE SEQUENCE</scope>
    <source>
        <strain evidence="2">cv. W1943</strain>
    </source>
</reference>
<dbReference type="EnsemblPlants" id="ORUFI01G17090.1">
    <property type="protein sequence ID" value="ORUFI01G17090.1"/>
    <property type="gene ID" value="ORUFI01G17090"/>
</dbReference>
<reference evidence="1" key="2">
    <citation type="submission" date="2015-06" db="UniProtKB">
        <authorList>
            <consortium name="EnsemblPlants"/>
        </authorList>
    </citation>
    <scope>IDENTIFICATION</scope>
</reference>
<accession>A0A0E0MWA5</accession>
<dbReference type="Proteomes" id="UP000008022">
    <property type="component" value="Unassembled WGS sequence"/>
</dbReference>
<dbReference type="HOGENOM" id="CLU_2926737_0_0_1"/>
<proteinExistence type="predicted"/>
<protein>
    <submittedName>
        <fullName evidence="1">Uncharacterized protein</fullName>
    </submittedName>
</protein>
<dbReference type="AlphaFoldDB" id="A0A0E0MWA5"/>
<evidence type="ECO:0000313" key="2">
    <source>
        <dbReference type="Proteomes" id="UP000008022"/>
    </source>
</evidence>
<keyword evidence="2" id="KW-1185">Reference proteome</keyword>
<sequence>MLSNGGVGLLPLARRRVAAARLLPWVDSMTSGGGDCCSRRWIRRRRWRMCGSVGFSHSGSG</sequence>
<name>A0A0E0MWA5_ORYRU</name>
<evidence type="ECO:0000313" key="1">
    <source>
        <dbReference type="EnsemblPlants" id="ORUFI01G17090.1"/>
    </source>
</evidence>